<proteinExistence type="predicted"/>
<evidence type="ECO:0000313" key="1">
    <source>
        <dbReference type="EMBL" id="BCK80011.1"/>
    </source>
</evidence>
<dbReference type="RefSeq" id="WP_212821835.1">
    <property type="nucleotide sequence ID" value="NZ_AP023416.1"/>
</dbReference>
<geneLocation type="plasmid" evidence="1 2">
    <name>pMM35_01</name>
</geneLocation>
<evidence type="ECO:0000313" key="2">
    <source>
        <dbReference type="Proteomes" id="UP000681343"/>
    </source>
</evidence>
<gene>
    <name evidence="1" type="ORF">MM35RIKEN_22030</name>
</gene>
<dbReference type="EMBL" id="AP023416">
    <property type="protein sequence ID" value="BCK80011.1"/>
    <property type="molecule type" value="Genomic_DNA"/>
</dbReference>
<keyword evidence="1" id="KW-0614">Plasmid</keyword>
<dbReference type="AlphaFoldDB" id="A0A810Q3I4"/>
<reference evidence="1" key="1">
    <citation type="submission" date="2020-09" db="EMBL/GenBank/DDBJ databases">
        <title>New species isolated from human feces.</title>
        <authorList>
            <person name="Kitahara M."/>
            <person name="Shigeno Y."/>
            <person name="Shime M."/>
            <person name="Matsumoto Y."/>
            <person name="Nakamura S."/>
            <person name="Motooka D."/>
            <person name="Fukuoka S."/>
            <person name="Nishikawa H."/>
            <person name="Benno Y."/>
        </authorList>
    </citation>
    <scope>NUCLEOTIDE SEQUENCE</scope>
    <source>
        <strain evidence="1">MM35</strain>
        <plasmid evidence="1">pMM35_01</plasmid>
    </source>
</reference>
<dbReference type="Proteomes" id="UP000681343">
    <property type="component" value="Plasmid pMM35_01"/>
</dbReference>
<organism evidence="1 2">
    <name type="scientific">Vescimonas fastidiosa</name>
    <dbReference type="NCBI Taxonomy" id="2714353"/>
    <lineage>
        <taxon>Bacteria</taxon>
        <taxon>Bacillati</taxon>
        <taxon>Bacillota</taxon>
        <taxon>Clostridia</taxon>
        <taxon>Eubacteriales</taxon>
        <taxon>Oscillospiraceae</taxon>
        <taxon>Vescimonas</taxon>
    </lineage>
</organism>
<dbReference type="KEGG" id="vfa:MM35RIKEN_22030"/>
<accession>A0A810Q3I4</accession>
<sequence>MREREWIRCDRCDGEIYEGSEYYQINGQCVCRECLEEFAGHWFAPFRLIAGEEL</sequence>
<keyword evidence="2" id="KW-1185">Reference proteome</keyword>
<name>A0A810Q3I4_9FIRM</name>
<protein>
    <submittedName>
        <fullName evidence="1">Uncharacterized protein</fullName>
    </submittedName>
</protein>